<evidence type="ECO:0000313" key="3">
    <source>
        <dbReference type="EMBL" id="CAH1268277.1"/>
    </source>
</evidence>
<dbReference type="OrthoDB" id="6084362at2759"/>
<gene>
    <name evidence="3" type="primary">EPDR1</name>
    <name evidence="3" type="ORF">BLAG_LOCUS21276</name>
</gene>
<name>A0A8K0EW42_BRALA</name>
<organism evidence="3 4">
    <name type="scientific">Branchiostoma lanceolatum</name>
    <name type="common">Common lancelet</name>
    <name type="synonym">Amphioxus lanceolatum</name>
    <dbReference type="NCBI Taxonomy" id="7740"/>
    <lineage>
        <taxon>Eukaryota</taxon>
        <taxon>Metazoa</taxon>
        <taxon>Chordata</taxon>
        <taxon>Cephalochordata</taxon>
        <taxon>Leptocardii</taxon>
        <taxon>Amphioxiformes</taxon>
        <taxon>Branchiostomatidae</taxon>
        <taxon>Branchiostoma</taxon>
    </lineage>
</organism>
<dbReference type="GO" id="GO:0007160">
    <property type="term" value="P:cell-matrix adhesion"/>
    <property type="evidence" value="ECO:0007669"/>
    <property type="project" value="InterPro"/>
</dbReference>
<evidence type="ECO:0000256" key="1">
    <source>
        <dbReference type="ARBA" id="ARBA00010771"/>
    </source>
</evidence>
<sequence length="232" mass="25522">MHISSSTMQLFAVLLWAVLGLCAGQKPCCTPDQWEGTTQELQGFLVDDKLGTVYGTVEVSYDFTNQKLALAENLNETGSGNTKLKVIQDYKKGTQYAIQGNSCMEFALKGSMRKQCIPDNATHIGTFSFGGMAPDGLECDAFMTTVAGMDNVYAISDMTRDGCYPVTQVSVNLMREHSTMTTQVFTDVTPGIKDPSIFTPPVPPCDKVMLEDTTELGSDFLKRVRRSFEQFI</sequence>
<dbReference type="GO" id="GO:0005576">
    <property type="term" value="C:extracellular region"/>
    <property type="evidence" value="ECO:0007669"/>
    <property type="project" value="InterPro"/>
</dbReference>
<evidence type="ECO:0000256" key="2">
    <source>
        <dbReference type="SAM" id="SignalP"/>
    </source>
</evidence>
<dbReference type="GO" id="GO:0005764">
    <property type="term" value="C:lysosome"/>
    <property type="evidence" value="ECO:0007669"/>
    <property type="project" value="TreeGrafter"/>
</dbReference>
<dbReference type="PANTHER" id="PTHR10697:SF13">
    <property type="entry name" value="RICIN B LECTIN DOMAIN-CONTAINING PROTEIN"/>
    <property type="match status" value="1"/>
</dbReference>
<feature type="chain" id="PRO_5035447932" evidence="2">
    <location>
        <begin position="25"/>
        <end position="232"/>
    </location>
</feature>
<dbReference type="GO" id="GO:0005509">
    <property type="term" value="F:calcium ion binding"/>
    <property type="evidence" value="ECO:0007669"/>
    <property type="project" value="InterPro"/>
</dbReference>
<dbReference type="PANTHER" id="PTHR10697">
    <property type="entry name" value="MAMMALIAN EPENDYMIN-RELATED PROTEIN 1"/>
    <property type="match status" value="1"/>
</dbReference>
<keyword evidence="4" id="KW-1185">Reference proteome</keyword>
<accession>A0A8K0EW42</accession>
<reference evidence="3" key="1">
    <citation type="submission" date="2022-01" db="EMBL/GenBank/DDBJ databases">
        <authorList>
            <person name="Braso-Vives M."/>
        </authorList>
    </citation>
    <scope>NUCLEOTIDE SEQUENCE</scope>
</reference>
<dbReference type="EMBL" id="OV696691">
    <property type="protein sequence ID" value="CAH1268277.1"/>
    <property type="molecule type" value="Genomic_DNA"/>
</dbReference>
<dbReference type="Proteomes" id="UP000838412">
    <property type="component" value="Chromosome 6"/>
</dbReference>
<dbReference type="AlphaFoldDB" id="A0A8K0EW42"/>
<feature type="signal peptide" evidence="2">
    <location>
        <begin position="1"/>
        <end position="24"/>
    </location>
</feature>
<proteinExistence type="inferred from homology"/>
<dbReference type="InterPro" id="IPR001299">
    <property type="entry name" value="Ependymin"/>
</dbReference>
<protein>
    <submittedName>
        <fullName evidence="3">EPDR1 protein</fullName>
    </submittedName>
</protein>
<evidence type="ECO:0000313" key="4">
    <source>
        <dbReference type="Proteomes" id="UP000838412"/>
    </source>
</evidence>
<dbReference type="Pfam" id="PF00811">
    <property type="entry name" value="Ependymin"/>
    <property type="match status" value="1"/>
</dbReference>
<keyword evidence="2" id="KW-0732">Signal</keyword>
<comment type="similarity">
    <text evidence="1">Belongs to the ependymin family.</text>
</comment>